<protein>
    <submittedName>
        <fullName evidence="1">(thale cress) hypothetical protein</fullName>
    </submittedName>
</protein>
<proteinExistence type="predicted"/>
<reference evidence="1 2" key="1">
    <citation type="submission" date="2020-09" db="EMBL/GenBank/DDBJ databases">
        <authorList>
            <person name="Ashkenazy H."/>
        </authorList>
    </citation>
    <scope>NUCLEOTIDE SEQUENCE [LARGE SCALE GENOMIC DNA]</scope>
    <source>
        <strain evidence="2">cv. Cdm-0</strain>
    </source>
</reference>
<sequence>MGRSLSSNVDNDGPTGYMLSLRLCEASDYTFISDKQKGLVIAVHNQLPEAEHRMCARHILGNWKRDNHDIELERLFWKIARSYTKGDYADNLEALKNYSQGAYDSLLKTNPPAWYRAFFKQTYEHGIEHVEGMKLWPRLNRLPVLPPPNKLGNCGRPSNYSSFKGLMKLPL</sequence>
<gene>
    <name evidence="1" type="ORF">AT9943_LOCUS12696</name>
</gene>
<evidence type="ECO:0000313" key="1">
    <source>
        <dbReference type="EMBL" id="CAD5324817.1"/>
    </source>
</evidence>
<organism evidence="1 2">
    <name type="scientific">Arabidopsis thaliana</name>
    <name type="common">Mouse-ear cress</name>
    <dbReference type="NCBI Taxonomy" id="3702"/>
    <lineage>
        <taxon>Eukaryota</taxon>
        <taxon>Viridiplantae</taxon>
        <taxon>Streptophyta</taxon>
        <taxon>Embryophyta</taxon>
        <taxon>Tracheophyta</taxon>
        <taxon>Spermatophyta</taxon>
        <taxon>Magnoliopsida</taxon>
        <taxon>eudicotyledons</taxon>
        <taxon>Gunneridae</taxon>
        <taxon>Pentapetalae</taxon>
        <taxon>rosids</taxon>
        <taxon>malvids</taxon>
        <taxon>Brassicales</taxon>
        <taxon>Brassicaceae</taxon>
        <taxon>Camelineae</taxon>
        <taxon>Arabidopsis</taxon>
    </lineage>
</organism>
<dbReference type="EMBL" id="LR881468">
    <property type="protein sequence ID" value="CAD5324817.1"/>
    <property type="molecule type" value="Genomic_DNA"/>
</dbReference>
<dbReference type="AlphaFoldDB" id="A0A7G2ERE8"/>
<accession>A0A7G2ERE8</accession>
<dbReference type="Proteomes" id="UP000516314">
    <property type="component" value="Chromosome 3"/>
</dbReference>
<name>A0A7G2ERE8_ARATH</name>
<evidence type="ECO:0000313" key="2">
    <source>
        <dbReference type="Proteomes" id="UP000516314"/>
    </source>
</evidence>
<dbReference type="PANTHER" id="PTHR31973">
    <property type="entry name" value="POLYPROTEIN, PUTATIVE-RELATED"/>
    <property type="match status" value="1"/>
</dbReference>
<dbReference type="PANTHER" id="PTHR31973:SF197">
    <property type="entry name" value="SWIM-TYPE DOMAIN-CONTAINING PROTEIN"/>
    <property type="match status" value="1"/>
</dbReference>